<dbReference type="SUPFAM" id="SSF51412">
    <property type="entry name" value="Inosine monophosphate dehydrogenase (IMPDH)"/>
    <property type="match status" value="1"/>
</dbReference>
<dbReference type="Pfam" id="PF03060">
    <property type="entry name" value="NMO"/>
    <property type="match status" value="1"/>
</dbReference>
<evidence type="ECO:0000313" key="7">
    <source>
        <dbReference type="Proteomes" id="UP000637359"/>
    </source>
</evidence>
<keyword evidence="4" id="KW-0288">FMN</keyword>
<dbReference type="RefSeq" id="WP_186868182.1">
    <property type="nucleotide sequence ID" value="NZ_JACOOL010000001.1"/>
</dbReference>
<accession>A0A923RFI8</accession>
<evidence type="ECO:0000256" key="3">
    <source>
        <dbReference type="ARBA" id="ARBA00022630"/>
    </source>
</evidence>
<sequence length="322" mass="33870">MNNVTELLTISYPIIQGGMGNISNAQLTAAVSNAGGLGTIGCGTMPPEQVENIILDTKRLTNKPFALNIALQVSPFVDELITLSIQHDIPVISLSAGNPAPYIPKLHEHGKVVIAIVASVKHAQKAEAAGADILVAEGFEAAGINSALELTTFTLVPQVVQKVTIPVIAAGGIGDGKGLAAALMLGAEGVQIGTRFIATKEAPFHENYKAQLLQANGTDAIIIGRSFNRLRRVIGTSYVRSLLEKEKNGIGLQEFACLTSEAHHVIGALDGDLDRGFINGGQVAGLIEDIPSVKALIETMMEEAKDQLKSGLKQLESVSKIE</sequence>
<comment type="caution">
    <text evidence="6">The sequence shown here is derived from an EMBL/GenBank/DDBJ whole genome shotgun (WGS) entry which is preliminary data.</text>
</comment>
<dbReference type="GO" id="GO:0018580">
    <property type="term" value="F:nitronate monooxygenase activity"/>
    <property type="evidence" value="ECO:0007669"/>
    <property type="project" value="InterPro"/>
</dbReference>
<proteinExistence type="predicted"/>
<dbReference type="EMBL" id="JACOOL010000001">
    <property type="protein sequence ID" value="MBC5635480.1"/>
    <property type="molecule type" value="Genomic_DNA"/>
</dbReference>
<dbReference type="CDD" id="cd04730">
    <property type="entry name" value="NPD_like"/>
    <property type="match status" value="1"/>
</dbReference>
<evidence type="ECO:0000256" key="2">
    <source>
        <dbReference type="ARBA" id="ARBA00013457"/>
    </source>
</evidence>
<organism evidence="6 7">
    <name type="scientific">Ornithinibacillus hominis</name>
    <dbReference type="NCBI Taxonomy" id="2763055"/>
    <lineage>
        <taxon>Bacteria</taxon>
        <taxon>Bacillati</taxon>
        <taxon>Bacillota</taxon>
        <taxon>Bacilli</taxon>
        <taxon>Bacillales</taxon>
        <taxon>Bacillaceae</taxon>
        <taxon>Ornithinibacillus</taxon>
    </lineage>
</organism>
<dbReference type="AlphaFoldDB" id="A0A923RFI8"/>
<keyword evidence="3" id="KW-0285">Flavoprotein</keyword>
<protein>
    <recommendedName>
        <fullName evidence="2">Probable nitronate monooxygenase</fullName>
    </recommendedName>
</protein>
<dbReference type="PANTHER" id="PTHR32332:SF20">
    <property type="entry name" value="2-NITROPROPANE DIOXYGENASE-LIKE PROTEIN"/>
    <property type="match status" value="1"/>
</dbReference>
<keyword evidence="7" id="KW-1185">Reference proteome</keyword>
<evidence type="ECO:0000313" key="6">
    <source>
        <dbReference type="EMBL" id="MBC5635480.1"/>
    </source>
</evidence>
<name>A0A923RFI8_9BACI</name>
<dbReference type="InterPro" id="IPR004136">
    <property type="entry name" value="NMO"/>
</dbReference>
<dbReference type="PANTHER" id="PTHR32332">
    <property type="entry name" value="2-NITROPROPANE DIOXYGENASE"/>
    <property type="match status" value="1"/>
</dbReference>
<keyword evidence="5" id="KW-0560">Oxidoreductase</keyword>
<dbReference type="InterPro" id="IPR013785">
    <property type="entry name" value="Aldolase_TIM"/>
</dbReference>
<evidence type="ECO:0000256" key="4">
    <source>
        <dbReference type="ARBA" id="ARBA00022643"/>
    </source>
</evidence>
<reference evidence="6" key="1">
    <citation type="submission" date="2020-08" db="EMBL/GenBank/DDBJ databases">
        <title>Genome public.</title>
        <authorList>
            <person name="Liu C."/>
            <person name="Sun Q."/>
        </authorList>
    </citation>
    <scope>NUCLEOTIDE SEQUENCE</scope>
    <source>
        <strain evidence="6">BX22</strain>
    </source>
</reference>
<gene>
    <name evidence="6" type="ORF">H8S33_01455</name>
</gene>
<comment type="function">
    <text evidence="1">Nitronate monooxygenase that uses molecular oxygen to catalyze the oxidative denitrification of alkyl nitronates. Acts on propionate 3-nitronate (P3N), the presumed physiological substrate. Probably functions in the detoxification of P3N, a metabolic poison produced by plants and fungi as a defense mechanism.</text>
</comment>
<dbReference type="Proteomes" id="UP000637359">
    <property type="component" value="Unassembled WGS sequence"/>
</dbReference>
<evidence type="ECO:0000256" key="1">
    <source>
        <dbReference type="ARBA" id="ARBA00003535"/>
    </source>
</evidence>
<dbReference type="Gene3D" id="3.20.20.70">
    <property type="entry name" value="Aldolase class I"/>
    <property type="match status" value="1"/>
</dbReference>
<evidence type="ECO:0000256" key="5">
    <source>
        <dbReference type="ARBA" id="ARBA00023002"/>
    </source>
</evidence>